<keyword evidence="3" id="KW-0472">Membrane</keyword>
<feature type="transmembrane region" description="Helical" evidence="3">
    <location>
        <begin position="137"/>
        <end position="153"/>
    </location>
</feature>
<organism evidence="4 5">
    <name type="scientific">Loigolactobacillus backii</name>
    <dbReference type="NCBI Taxonomy" id="375175"/>
    <lineage>
        <taxon>Bacteria</taxon>
        <taxon>Bacillati</taxon>
        <taxon>Bacillota</taxon>
        <taxon>Bacilli</taxon>
        <taxon>Lactobacillales</taxon>
        <taxon>Lactobacillaceae</taxon>
        <taxon>Loigolactobacillus</taxon>
    </lineage>
</organism>
<dbReference type="PROSITE" id="PS50977">
    <property type="entry name" value="HTH_TETR_2"/>
    <property type="match status" value="1"/>
</dbReference>
<dbReference type="InterPro" id="IPR001647">
    <property type="entry name" value="HTH_TetR"/>
</dbReference>
<dbReference type="SUPFAM" id="SSF46689">
    <property type="entry name" value="Homeodomain-like"/>
    <property type="match status" value="1"/>
</dbReference>
<evidence type="ECO:0000256" key="1">
    <source>
        <dbReference type="ARBA" id="ARBA00023125"/>
    </source>
</evidence>
<keyword evidence="1 2" id="KW-0238">DNA-binding</keyword>
<keyword evidence="5" id="KW-1185">Reference proteome</keyword>
<dbReference type="PANTHER" id="PTHR43479">
    <property type="entry name" value="ACREF/ENVCD OPERON REPRESSOR-RELATED"/>
    <property type="match status" value="1"/>
</dbReference>
<reference evidence="4 5" key="1">
    <citation type="submission" date="2016-03" db="EMBL/GenBank/DDBJ databases">
        <title>Pediococcus and Lactobacillus from brewery environment - whole genome sequencing and assembly.</title>
        <authorList>
            <person name="Behr J."/>
            <person name="Geissler A.J."/>
            <person name="Vogel R.F."/>
        </authorList>
    </citation>
    <scope>NUCLEOTIDE SEQUENCE [LARGE SCALE GENOMIC DNA]</scope>
    <source>
        <strain evidence="4 5">TMW 1.1989</strain>
    </source>
</reference>
<evidence type="ECO:0000256" key="3">
    <source>
        <dbReference type="SAM" id="Phobius"/>
    </source>
</evidence>
<dbReference type="InterPro" id="IPR050624">
    <property type="entry name" value="HTH-type_Tx_Regulator"/>
</dbReference>
<dbReference type="AlphaFoldDB" id="A0A192H0M5"/>
<dbReference type="RefSeq" id="WP_068279390.1">
    <property type="nucleotide sequence ID" value="NZ_CP014873.1"/>
</dbReference>
<dbReference type="EMBL" id="CP014873">
    <property type="protein sequence ID" value="ANK61905.1"/>
    <property type="molecule type" value="Genomic_DNA"/>
</dbReference>
<sequence>MRVTRTVRDFENALIKVLETTSFDAVTVEQICAEALLHRSSFYRYFNDKYDLLQQTMSMMLNQLLKDQGHNDDIIEQIVNFVDTHKEVFRNISVNNGRNYLDMEVLTVISRIMLARRDTKSQDALIETLRRTDQPEMLAYVLSGAIMGAFVWWRKSNYDLPKEQIISFIKVAVNGVKSFY</sequence>
<dbReference type="Pfam" id="PF14278">
    <property type="entry name" value="TetR_C_8"/>
    <property type="match status" value="1"/>
</dbReference>
<protein>
    <submittedName>
        <fullName evidence="4">TetR family transcriptional regulator</fullName>
    </submittedName>
</protein>
<feature type="DNA-binding region" description="H-T-H motif" evidence="2">
    <location>
        <begin position="27"/>
        <end position="46"/>
    </location>
</feature>
<dbReference type="Gene3D" id="1.10.357.10">
    <property type="entry name" value="Tetracycline Repressor, domain 2"/>
    <property type="match status" value="1"/>
</dbReference>
<dbReference type="InterPro" id="IPR009057">
    <property type="entry name" value="Homeodomain-like_sf"/>
</dbReference>
<dbReference type="Pfam" id="PF00440">
    <property type="entry name" value="TetR_N"/>
    <property type="match status" value="1"/>
</dbReference>
<accession>A0A192H0M5</accession>
<proteinExistence type="predicted"/>
<gene>
    <name evidence="4" type="ORF">AYR53_03455</name>
</gene>
<dbReference type="GeneID" id="42981297"/>
<dbReference type="PANTHER" id="PTHR43479:SF7">
    <property type="entry name" value="TETR-FAMILY TRANSCRIPTIONAL REGULATOR"/>
    <property type="match status" value="1"/>
</dbReference>
<dbReference type="OrthoDB" id="9810250at2"/>
<dbReference type="STRING" id="375175.AYR53_03455"/>
<dbReference type="Proteomes" id="UP000078582">
    <property type="component" value="Chromosome"/>
</dbReference>
<keyword evidence="3" id="KW-0812">Transmembrane</keyword>
<name>A0A192H0M5_9LACO</name>
<dbReference type="InterPro" id="IPR039532">
    <property type="entry name" value="TetR_C_Firmicutes"/>
</dbReference>
<evidence type="ECO:0000313" key="4">
    <source>
        <dbReference type="EMBL" id="ANK61905.1"/>
    </source>
</evidence>
<keyword evidence="3" id="KW-1133">Transmembrane helix</keyword>
<evidence type="ECO:0000256" key="2">
    <source>
        <dbReference type="PROSITE-ProRule" id="PRU00335"/>
    </source>
</evidence>
<dbReference type="GO" id="GO:0003677">
    <property type="term" value="F:DNA binding"/>
    <property type="evidence" value="ECO:0007669"/>
    <property type="project" value="UniProtKB-UniRule"/>
</dbReference>
<evidence type="ECO:0000313" key="5">
    <source>
        <dbReference type="Proteomes" id="UP000078582"/>
    </source>
</evidence>